<reference evidence="1 2" key="1">
    <citation type="submission" date="2019-01" db="EMBL/GenBank/DDBJ databases">
        <title>Draft Genome and Complete Hox-Cluster Characterization of the Sterlet Sturgeon (Acipenser ruthenus).</title>
        <authorList>
            <person name="Wei Q."/>
        </authorList>
    </citation>
    <scope>NUCLEOTIDE SEQUENCE [LARGE SCALE GENOMIC DNA]</scope>
    <source>
        <strain evidence="1">WHYD16114868_AA</strain>
        <tissue evidence="1">Blood</tissue>
    </source>
</reference>
<dbReference type="AlphaFoldDB" id="A0A444U6P0"/>
<organism evidence="1 2">
    <name type="scientific">Acipenser ruthenus</name>
    <name type="common">Sterlet sturgeon</name>
    <dbReference type="NCBI Taxonomy" id="7906"/>
    <lineage>
        <taxon>Eukaryota</taxon>
        <taxon>Metazoa</taxon>
        <taxon>Chordata</taxon>
        <taxon>Craniata</taxon>
        <taxon>Vertebrata</taxon>
        <taxon>Euteleostomi</taxon>
        <taxon>Actinopterygii</taxon>
        <taxon>Chondrostei</taxon>
        <taxon>Acipenseriformes</taxon>
        <taxon>Acipenseridae</taxon>
        <taxon>Acipenser</taxon>
    </lineage>
</organism>
<proteinExistence type="predicted"/>
<evidence type="ECO:0000313" key="2">
    <source>
        <dbReference type="Proteomes" id="UP000289886"/>
    </source>
</evidence>
<accession>A0A444U6P0</accession>
<sequence length="142" mass="15676">MVGYIMIGEVRQLHDDLPEQAEGAVSCAAVSQESSEGTLRQEETEGLELWKEKLAWELRMEIRTGLAPIEIAIVGDCPVVAIEVEGKQLPCKLDTGSQVMFSQAFVKKWLGPRMLEFGVVRPLLSENGSSPFPLCSMKNSRP</sequence>
<dbReference type="Proteomes" id="UP000289886">
    <property type="component" value="Unassembled WGS sequence"/>
</dbReference>
<evidence type="ECO:0000313" key="1">
    <source>
        <dbReference type="EMBL" id="RXM30873.1"/>
    </source>
</evidence>
<keyword evidence="2" id="KW-1185">Reference proteome</keyword>
<dbReference type="EMBL" id="SCEB01215184">
    <property type="protein sequence ID" value="RXM30873.1"/>
    <property type="molecule type" value="Genomic_DNA"/>
</dbReference>
<name>A0A444U6P0_ACIRT</name>
<gene>
    <name evidence="1" type="ORF">EOD39_1859</name>
</gene>
<protein>
    <submittedName>
        <fullName evidence="1">Uncharacterized protein</fullName>
    </submittedName>
</protein>
<comment type="caution">
    <text evidence="1">The sequence shown here is derived from an EMBL/GenBank/DDBJ whole genome shotgun (WGS) entry which is preliminary data.</text>
</comment>